<name>R0MPL8_NOSB1</name>
<reference evidence="1 2" key="1">
    <citation type="journal article" date="2013" name="BMC Genomics">
        <title>Comparative genomics of parasitic silkworm microsporidia reveal an association between genome expansion and host adaptation.</title>
        <authorList>
            <person name="Pan G."/>
            <person name="Xu J."/>
            <person name="Li T."/>
            <person name="Xia Q."/>
            <person name="Liu S.L."/>
            <person name="Zhang G."/>
            <person name="Li S."/>
            <person name="Li C."/>
            <person name="Liu H."/>
            <person name="Yang L."/>
            <person name="Liu T."/>
            <person name="Zhang X."/>
            <person name="Wu Z."/>
            <person name="Fan W."/>
            <person name="Dang X."/>
            <person name="Xiang H."/>
            <person name="Tao M."/>
            <person name="Li Y."/>
            <person name="Hu J."/>
            <person name="Li Z."/>
            <person name="Lin L."/>
            <person name="Luo J."/>
            <person name="Geng L."/>
            <person name="Wang L."/>
            <person name="Long M."/>
            <person name="Wan Y."/>
            <person name="He N."/>
            <person name="Zhang Z."/>
            <person name="Lu C."/>
            <person name="Keeling P.J."/>
            <person name="Wang J."/>
            <person name="Xiang Z."/>
            <person name="Zhou Z."/>
        </authorList>
    </citation>
    <scope>NUCLEOTIDE SEQUENCE [LARGE SCALE GENOMIC DNA]</scope>
    <source>
        <strain evidence="2">CQ1 / CVCC 102059</strain>
    </source>
</reference>
<organism evidence="1 2">
    <name type="scientific">Nosema bombycis (strain CQ1 / CVCC 102059)</name>
    <name type="common">Microsporidian parasite</name>
    <name type="synonym">Pebrine of silkworm</name>
    <dbReference type="NCBI Taxonomy" id="578461"/>
    <lineage>
        <taxon>Eukaryota</taxon>
        <taxon>Fungi</taxon>
        <taxon>Fungi incertae sedis</taxon>
        <taxon>Microsporidia</taxon>
        <taxon>Nosematidae</taxon>
        <taxon>Nosema</taxon>
    </lineage>
</organism>
<dbReference type="Proteomes" id="UP000016927">
    <property type="component" value="Unassembled WGS sequence"/>
</dbReference>
<proteinExistence type="predicted"/>
<gene>
    <name evidence="1" type="ORF">NBO_15g0020</name>
</gene>
<dbReference type="HOGENOM" id="CLU_1120430_0_0_1"/>
<sequence length="248" mass="29631">MSILKKIQTSKPEKSIFIMTLIKSSLLYLKGDLEKAKDLVKDCKNDFELIFYEYLNSTTQNINLDLKHKRILSSNNPTVIYYLAKIYFNQKDYDNYLYQMGRLLDFNFAYCDFLLFFDQNNDNIKFEDFAREALVKFPGDSRISYICAIHYFERNQFESMTKIISGMSDKDPVRFYLQGLISNDKNDFRMAIELDPTYHEAYMKLYDNYELTLKSLEIASCYEEVFESIRNLIIIENNEYLKRMRNDL</sequence>
<dbReference type="VEuPathDB" id="MicrosporidiaDB:NBO_15g0020"/>
<dbReference type="InterPro" id="IPR011990">
    <property type="entry name" value="TPR-like_helical_dom_sf"/>
</dbReference>
<dbReference type="OrthoDB" id="532682at2759"/>
<evidence type="ECO:0000313" key="2">
    <source>
        <dbReference type="Proteomes" id="UP000016927"/>
    </source>
</evidence>
<accession>R0MPL8</accession>
<keyword evidence="2" id="KW-1185">Reference proteome</keyword>
<protein>
    <submittedName>
        <fullName evidence="1">Uncharacterized protein</fullName>
    </submittedName>
</protein>
<dbReference type="EMBL" id="KB908923">
    <property type="protein sequence ID" value="EOB14808.1"/>
    <property type="molecule type" value="Genomic_DNA"/>
</dbReference>
<dbReference type="Gene3D" id="1.25.40.10">
    <property type="entry name" value="Tetratricopeptide repeat domain"/>
    <property type="match status" value="1"/>
</dbReference>
<evidence type="ECO:0000313" key="1">
    <source>
        <dbReference type="EMBL" id="EOB14808.1"/>
    </source>
</evidence>
<dbReference type="AlphaFoldDB" id="R0MPL8"/>